<evidence type="ECO:0000259" key="3">
    <source>
        <dbReference type="PROSITE" id="PS50930"/>
    </source>
</evidence>
<keyword evidence="4" id="KW-0238">DNA-binding</keyword>
<dbReference type="AlphaFoldDB" id="A0AAU7BUI9"/>
<dbReference type="GO" id="GO:0000156">
    <property type="term" value="F:phosphorelay response regulator activity"/>
    <property type="evidence" value="ECO:0007669"/>
    <property type="project" value="InterPro"/>
</dbReference>
<dbReference type="Pfam" id="PF04397">
    <property type="entry name" value="LytTR"/>
    <property type="match status" value="1"/>
</dbReference>
<dbReference type="RefSeq" id="WP_347924358.1">
    <property type="nucleotide sequence ID" value="NZ_CP157199.1"/>
</dbReference>
<dbReference type="SMART" id="SM00850">
    <property type="entry name" value="LytTR"/>
    <property type="match status" value="1"/>
</dbReference>
<dbReference type="PANTHER" id="PTHR37299:SF1">
    <property type="entry name" value="STAGE 0 SPORULATION PROTEIN A HOMOLOG"/>
    <property type="match status" value="1"/>
</dbReference>
<dbReference type="SUPFAM" id="SSF52172">
    <property type="entry name" value="CheY-like"/>
    <property type="match status" value="1"/>
</dbReference>
<evidence type="ECO:0000256" key="1">
    <source>
        <dbReference type="PROSITE-ProRule" id="PRU00169"/>
    </source>
</evidence>
<feature type="domain" description="Response regulatory" evidence="2">
    <location>
        <begin position="8"/>
        <end position="121"/>
    </location>
</feature>
<name>A0AAU7BUI9_9FLAO</name>
<reference evidence="4" key="1">
    <citation type="submission" date="2024-05" db="EMBL/GenBank/DDBJ databases">
        <title>Pontimicrobium maritimus sp. nov., isolated form sea water.</title>
        <authorList>
            <person name="Muhammad N."/>
            <person name="Vuong T.Q."/>
            <person name="Han H.L."/>
            <person name="Kim S.-G."/>
        </authorList>
    </citation>
    <scope>NUCLEOTIDE SEQUENCE</scope>
    <source>
        <strain evidence="4">SW4</strain>
    </source>
</reference>
<dbReference type="GO" id="GO:0003677">
    <property type="term" value="F:DNA binding"/>
    <property type="evidence" value="ECO:0007669"/>
    <property type="project" value="UniProtKB-KW"/>
</dbReference>
<evidence type="ECO:0000313" key="4">
    <source>
        <dbReference type="EMBL" id="XBG61657.1"/>
    </source>
</evidence>
<dbReference type="Gene3D" id="2.40.50.1020">
    <property type="entry name" value="LytTr DNA-binding domain"/>
    <property type="match status" value="1"/>
</dbReference>
<feature type="modified residue" description="4-aspartylphosphate" evidence="1">
    <location>
        <position position="60"/>
    </location>
</feature>
<gene>
    <name evidence="4" type="ORF">ABGB03_01825</name>
</gene>
<accession>A0AAU7BUI9</accession>
<feature type="domain" description="HTH LytTR-type" evidence="3">
    <location>
        <begin position="147"/>
        <end position="248"/>
    </location>
</feature>
<dbReference type="InterPro" id="IPR011006">
    <property type="entry name" value="CheY-like_superfamily"/>
</dbReference>
<evidence type="ECO:0000259" key="2">
    <source>
        <dbReference type="PROSITE" id="PS50110"/>
    </source>
</evidence>
<dbReference type="InterPro" id="IPR001789">
    <property type="entry name" value="Sig_transdc_resp-reg_receiver"/>
</dbReference>
<dbReference type="Pfam" id="PF00072">
    <property type="entry name" value="Response_reg"/>
    <property type="match status" value="1"/>
</dbReference>
<dbReference type="PANTHER" id="PTHR37299">
    <property type="entry name" value="TRANSCRIPTIONAL REGULATOR-RELATED"/>
    <property type="match status" value="1"/>
</dbReference>
<sequence length="250" mass="29196">MQNTSKIITIIIEDDIRAQEYLINILRNHFSTIDIIGVSPSIKKSVELINRLKPELIFMDIELTDGSSFAIFNQLNYHDFEVIFVTAFDNYIQKAIDHYAFSFITKPIDNVKLVAAVQHYLNLKERLYTQSKFEHFSKFLDQKNTRLLIHIGSEHISIKIEELIKCEAEGNYTQFYMKNGDTHLASNPLKYYEFLLIEKGFFKAHRSVIININWIKSIYKKESIVLENNDKIQVSVRNKSHLSDLINSIS</sequence>
<dbReference type="PROSITE" id="PS50930">
    <property type="entry name" value="HTH_LYTTR"/>
    <property type="match status" value="1"/>
</dbReference>
<dbReference type="InterPro" id="IPR007492">
    <property type="entry name" value="LytTR_DNA-bd_dom"/>
</dbReference>
<dbReference type="Gene3D" id="3.40.50.2300">
    <property type="match status" value="1"/>
</dbReference>
<dbReference type="EMBL" id="CP157199">
    <property type="protein sequence ID" value="XBG61657.1"/>
    <property type="molecule type" value="Genomic_DNA"/>
</dbReference>
<dbReference type="PROSITE" id="PS50110">
    <property type="entry name" value="RESPONSE_REGULATORY"/>
    <property type="match status" value="1"/>
</dbReference>
<proteinExistence type="predicted"/>
<dbReference type="InterPro" id="IPR046947">
    <property type="entry name" value="LytR-like"/>
</dbReference>
<protein>
    <submittedName>
        <fullName evidence="4">LytTR family DNA-binding domain-containing protein</fullName>
    </submittedName>
</protein>
<keyword evidence="1" id="KW-0597">Phosphoprotein</keyword>
<dbReference type="SMART" id="SM00448">
    <property type="entry name" value="REC"/>
    <property type="match status" value="1"/>
</dbReference>
<organism evidence="4">
    <name type="scientific">Pontimicrobium sp. SW4</name>
    <dbReference type="NCBI Taxonomy" id="3153519"/>
    <lineage>
        <taxon>Bacteria</taxon>
        <taxon>Pseudomonadati</taxon>
        <taxon>Bacteroidota</taxon>
        <taxon>Flavobacteriia</taxon>
        <taxon>Flavobacteriales</taxon>
        <taxon>Flavobacteriaceae</taxon>
        <taxon>Pontimicrobium</taxon>
    </lineage>
</organism>